<dbReference type="PRINTS" id="PR00738">
    <property type="entry name" value="GLHYDRLASE20"/>
</dbReference>
<dbReference type="GeneID" id="28894431"/>
<sequence>MMKSLLLSAFFSLSLLLPSVSALWPIPSNYSNGTSVVWLSPDVRFDINGVGDNNQSNNQNENEDKPNDKGKNQNSSSHDSDSSQDNSNPASAHAVVQAAVDRAYYTIFTENFIPWKFHPRHSDFEPAVTDGRVFIKTVSIYQNQTTSSSNSSSDNNNLFHPTDGELDESYTLLVTADGAVNITSVTPIGILRALETFTQLFYQHSHRGAGVYSPYAPVTISDAPVFVHRGLNMDVARNYYTPKDIMRTIDALSYNKMNRLHLHATDAQSWPLEIPSLPDLALKGSYRTGYTYSPDDLAEIQTYGAYRGVEVYIEIDTPGHTASIWFAYPELITAFNVQPDWDTYSAEPPSGQLKLNSTAVTQFIDALFADLLPRVSPFSSAFHTGGDEVNVNAYLLDDTVQSNSTTVIQPLLQDFVSNMHARILAQGMTPLVWEEMLLVWNLTLDSSVIVQTWLSDASVADTVSKGHKALAGNYNYWYLDCGKGQWLDFYGPAQSSFWPYADYCSPTKNWRLVYSYDPLAGVPDNATHLVLGGEVHIWSEQTDPVILDSMLWPRAAAAAEVLWSGAKDAQGQNRSQVEASPRLAEMRERLVARGIGAGPVQMVFCTQNGTQCALA</sequence>
<dbReference type="GO" id="GO:0030203">
    <property type="term" value="P:glycosaminoglycan metabolic process"/>
    <property type="evidence" value="ECO:0007669"/>
    <property type="project" value="TreeGrafter"/>
</dbReference>
<feature type="compositionally biased region" description="Basic and acidic residues" evidence="9">
    <location>
        <begin position="62"/>
        <end position="71"/>
    </location>
</feature>
<evidence type="ECO:0000256" key="10">
    <source>
        <dbReference type="SAM" id="SignalP"/>
    </source>
</evidence>
<dbReference type="Pfam" id="PF00728">
    <property type="entry name" value="Glyco_hydro_20"/>
    <property type="match status" value="1"/>
</dbReference>
<dbReference type="Gene3D" id="3.20.20.80">
    <property type="entry name" value="Glycosidases"/>
    <property type="match status" value="1"/>
</dbReference>
<feature type="chain" id="PRO_5007858289" description="Beta-hexosaminidase" evidence="10">
    <location>
        <begin position="23"/>
        <end position="615"/>
    </location>
</feature>
<feature type="compositionally biased region" description="Low complexity" evidence="9">
    <location>
        <begin position="49"/>
        <end position="60"/>
    </location>
</feature>
<dbReference type="OrthoDB" id="428480at2759"/>
<dbReference type="OMA" id="GHDVVMC"/>
<comment type="catalytic activity">
    <reaction evidence="1 7">
        <text>Hydrolysis of terminal non-reducing N-acetyl-D-hexosamine residues in N-acetyl-beta-D-hexosaminides.</text>
        <dbReference type="EC" id="3.2.1.52"/>
    </reaction>
</comment>
<organism evidence="13 14">
    <name type="scientific">Xylona heveae (strain CBS 132557 / TC161)</name>
    <dbReference type="NCBI Taxonomy" id="1328760"/>
    <lineage>
        <taxon>Eukaryota</taxon>
        <taxon>Fungi</taxon>
        <taxon>Dikarya</taxon>
        <taxon>Ascomycota</taxon>
        <taxon>Pezizomycotina</taxon>
        <taxon>Xylonomycetes</taxon>
        <taxon>Xylonales</taxon>
        <taxon>Xylonaceae</taxon>
        <taxon>Xylona</taxon>
    </lineage>
</organism>
<dbReference type="GO" id="GO:0016020">
    <property type="term" value="C:membrane"/>
    <property type="evidence" value="ECO:0007669"/>
    <property type="project" value="TreeGrafter"/>
</dbReference>
<dbReference type="GO" id="GO:0016231">
    <property type="term" value="F:beta-N-acetylglucosaminidase activity"/>
    <property type="evidence" value="ECO:0007669"/>
    <property type="project" value="TreeGrafter"/>
</dbReference>
<keyword evidence="6 7" id="KW-0326">Glycosidase</keyword>
<feature type="domain" description="Glycoside hydrolase family 20 catalytic" evidence="11">
    <location>
        <begin position="226"/>
        <end position="565"/>
    </location>
</feature>
<dbReference type="EC" id="3.2.1.52" evidence="7"/>
<evidence type="ECO:0000256" key="3">
    <source>
        <dbReference type="ARBA" id="ARBA00022729"/>
    </source>
</evidence>
<dbReference type="AlphaFoldDB" id="A0A165GNC0"/>
<keyword evidence="4 7" id="KW-0378">Hydrolase</keyword>
<dbReference type="SUPFAM" id="SSF55545">
    <property type="entry name" value="beta-N-acetylhexosaminidase-like domain"/>
    <property type="match status" value="1"/>
</dbReference>
<dbReference type="PANTHER" id="PTHR22600">
    <property type="entry name" value="BETA-HEXOSAMINIDASE"/>
    <property type="match status" value="1"/>
</dbReference>
<protein>
    <recommendedName>
        <fullName evidence="7">Beta-hexosaminidase</fullName>
        <ecNumber evidence="7">3.2.1.52</ecNumber>
    </recommendedName>
</protein>
<evidence type="ECO:0000259" key="11">
    <source>
        <dbReference type="Pfam" id="PF00728"/>
    </source>
</evidence>
<keyword evidence="3 10" id="KW-0732">Signal</keyword>
<feature type="active site" description="Proton donor" evidence="8">
    <location>
        <position position="388"/>
    </location>
</feature>
<accession>A0A165GNC0</accession>
<evidence type="ECO:0000256" key="7">
    <source>
        <dbReference type="PIRNR" id="PIRNR001093"/>
    </source>
</evidence>
<name>A0A165GNC0_XYLHT</name>
<evidence type="ECO:0000256" key="9">
    <source>
        <dbReference type="SAM" id="MobiDB-lite"/>
    </source>
</evidence>
<dbReference type="PANTHER" id="PTHR22600:SF58">
    <property type="entry name" value="BETA-HEXOSAMINIDASE"/>
    <property type="match status" value="1"/>
</dbReference>
<reference evidence="13 14" key="1">
    <citation type="journal article" date="2016" name="Fungal Biol.">
        <title>The genome of Xylona heveae provides a window into fungal endophytism.</title>
        <authorList>
            <person name="Gazis R."/>
            <person name="Kuo A."/>
            <person name="Riley R."/>
            <person name="LaButti K."/>
            <person name="Lipzen A."/>
            <person name="Lin J."/>
            <person name="Amirebrahimi M."/>
            <person name="Hesse C.N."/>
            <person name="Spatafora J.W."/>
            <person name="Henrissat B."/>
            <person name="Hainaut M."/>
            <person name="Grigoriev I.V."/>
            <person name="Hibbett D.S."/>
        </authorList>
    </citation>
    <scope>NUCLEOTIDE SEQUENCE [LARGE SCALE GENOMIC DNA]</scope>
    <source>
        <strain evidence="13 14">TC161</strain>
    </source>
</reference>
<dbReference type="RefSeq" id="XP_018187954.1">
    <property type="nucleotide sequence ID" value="XM_018329294.1"/>
</dbReference>
<dbReference type="InterPro" id="IPR029019">
    <property type="entry name" value="HEX_eukaryotic_N"/>
</dbReference>
<dbReference type="GO" id="GO:0005975">
    <property type="term" value="P:carbohydrate metabolic process"/>
    <property type="evidence" value="ECO:0007669"/>
    <property type="project" value="InterPro"/>
</dbReference>
<evidence type="ECO:0000256" key="6">
    <source>
        <dbReference type="ARBA" id="ARBA00023295"/>
    </source>
</evidence>
<dbReference type="FunFam" id="3.20.20.80:FF:000063">
    <property type="entry name" value="Beta-hexosaminidase"/>
    <property type="match status" value="1"/>
</dbReference>
<evidence type="ECO:0000256" key="4">
    <source>
        <dbReference type="ARBA" id="ARBA00022801"/>
    </source>
</evidence>
<evidence type="ECO:0000313" key="13">
    <source>
        <dbReference type="EMBL" id="KZF22399.1"/>
    </source>
</evidence>
<keyword evidence="5" id="KW-0325">Glycoprotein</keyword>
<dbReference type="Proteomes" id="UP000076632">
    <property type="component" value="Unassembled WGS sequence"/>
</dbReference>
<evidence type="ECO:0000259" key="12">
    <source>
        <dbReference type="Pfam" id="PF14845"/>
    </source>
</evidence>
<evidence type="ECO:0000256" key="5">
    <source>
        <dbReference type="ARBA" id="ARBA00023180"/>
    </source>
</evidence>
<dbReference type="InterPro" id="IPR025705">
    <property type="entry name" value="Beta_hexosaminidase_sua/sub"/>
</dbReference>
<feature type="domain" description="Beta-hexosaminidase eukaryotic type N-terminal" evidence="12">
    <location>
        <begin position="23"/>
        <end position="200"/>
    </location>
</feature>
<evidence type="ECO:0000313" key="14">
    <source>
        <dbReference type="Proteomes" id="UP000076632"/>
    </source>
</evidence>
<keyword evidence="14" id="KW-1185">Reference proteome</keyword>
<comment type="similarity">
    <text evidence="2 7">Belongs to the glycosyl hydrolase 20 family.</text>
</comment>
<gene>
    <name evidence="13" type="ORF">L228DRAFT_151768</name>
</gene>
<feature type="compositionally biased region" description="Low complexity" evidence="9">
    <location>
        <begin position="72"/>
        <end position="88"/>
    </location>
</feature>
<dbReference type="STRING" id="1328760.A0A165GNC0"/>
<feature type="signal peptide" evidence="10">
    <location>
        <begin position="1"/>
        <end position="22"/>
    </location>
</feature>
<dbReference type="InterPro" id="IPR015883">
    <property type="entry name" value="Glyco_hydro_20_cat"/>
</dbReference>
<dbReference type="PIRSF" id="PIRSF001093">
    <property type="entry name" value="B-hxosamndse_ab_euk"/>
    <property type="match status" value="1"/>
</dbReference>
<dbReference type="InterPro" id="IPR029018">
    <property type="entry name" value="Hex-like_dom2"/>
</dbReference>
<proteinExistence type="inferred from homology"/>
<dbReference type="InterPro" id="IPR017853">
    <property type="entry name" value="GH"/>
</dbReference>
<dbReference type="Pfam" id="PF14845">
    <property type="entry name" value="Glycohydro_20b2"/>
    <property type="match status" value="1"/>
</dbReference>
<evidence type="ECO:0000256" key="1">
    <source>
        <dbReference type="ARBA" id="ARBA00001231"/>
    </source>
</evidence>
<dbReference type="SUPFAM" id="SSF51445">
    <property type="entry name" value="(Trans)glycosidases"/>
    <property type="match status" value="1"/>
</dbReference>
<dbReference type="Gene3D" id="3.30.379.10">
    <property type="entry name" value="Chitobiase/beta-hexosaminidase domain 2-like"/>
    <property type="match status" value="1"/>
</dbReference>
<feature type="region of interest" description="Disordered" evidence="9">
    <location>
        <begin position="49"/>
        <end position="93"/>
    </location>
</feature>
<dbReference type="EMBL" id="KV407459">
    <property type="protein sequence ID" value="KZF22399.1"/>
    <property type="molecule type" value="Genomic_DNA"/>
</dbReference>
<evidence type="ECO:0000256" key="8">
    <source>
        <dbReference type="PIRSR" id="PIRSR001093-1"/>
    </source>
</evidence>
<dbReference type="InParanoid" id="A0A165GNC0"/>
<dbReference type="CDD" id="cd06562">
    <property type="entry name" value="GH20_HexA_HexB-like"/>
    <property type="match status" value="1"/>
</dbReference>
<evidence type="ECO:0000256" key="2">
    <source>
        <dbReference type="ARBA" id="ARBA00006285"/>
    </source>
</evidence>